<name>A0ABT7DHH3_9ACTN</name>
<dbReference type="SMART" id="SM00530">
    <property type="entry name" value="HTH_XRE"/>
    <property type="match status" value="1"/>
</dbReference>
<dbReference type="Pfam" id="PF13560">
    <property type="entry name" value="HTH_31"/>
    <property type="match status" value="1"/>
</dbReference>
<sequence length="255" mass="27241">MEELRRLKDSRSLSLTGLARRTTFSRSSWDRYLNGASFPPEAAVRELAALCHTDPDVLLALRALAQDHPSAGVTARPKAGTPPSQSDADASVAEPVTDMSAPATAATEHVAQRSRLPLRAWRSRAVPAAAAAVSGLIVMVAFTGDDGSGTDRSRQIAAAAFVYKPGRTHTCDIHRHEGLLHAGHSDTREAILQQISTSWDVVEAQCLLKHHGYSPGLVDGAYGQSTEKAVKRLQDAAGIVPDGIVGSHTWAVMRR</sequence>
<dbReference type="InterPro" id="IPR001387">
    <property type="entry name" value="Cro/C1-type_HTH"/>
</dbReference>
<dbReference type="RefSeq" id="WP_283901175.1">
    <property type="nucleotide sequence ID" value="NZ_JARWAF010000021.1"/>
</dbReference>
<feature type="region of interest" description="Disordered" evidence="1">
    <location>
        <begin position="70"/>
        <end position="109"/>
    </location>
</feature>
<feature type="domain" description="HTH cro/C1-type" evidence="2">
    <location>
        <begin position="4"/>
        <end position="58"/>
    </location>
</feature>
<reference evidence="3 4" key="1">
    <citation type="submission" date="2023-04" db="EMBL/GenBank/DDBJ databases">
        <title>A novel species of the genus Streptomyces: Streptomyces pakalii sp. nov. isolated from a Mexican soil jungle.</title>
        <authorList>
            <person name="Chavez-Hernandez M.A."/>
            <person name="Ortiz-Alvarez J."/>
            <person name="Villa-Tanaca L."/>
            <person name="Hernandez-Rodriguez C."/>
        </authorList>
    </citation>
    <scope>NUCLEOTIDE SEQUENCE [LARGE SCALE GENOMIC DNA]</scope>
    <source>
        <strain evidence="3 4">ENCB-J15</strain>
    </source>
</reference>
<dbReference type="Pfam" id="PF01471">
    <property type="entry name" value="PG_binding_1"/>
    <property type="match status" value="1"/>
</dbReference>
<dbReference type="Gene3D" id="1.10.260.40">
    <property type="entry name" value="lambda repressor-like DNA-binding domains"/>
    <property type="match status" value="1"/>
</dbReference>
<dbReference type="InterPro" id="IPR036366">
    <property type="entry name" value="PGBDSf"/>
</dbReference>
<protein>
    <submittedName>
        <fullName evidence="3">Peptidoglycan-binding protein</fullName>
    </submittedName>
</protein>
<evidence type="ECO:0000313" key="3">
    <source>
        <dbReference type="EMBL" id="MDJ1645285.1"/>
    </source>
</evidence>
<accession>A0ABT7DHH3</accession>
<comment type="caution">
    <text evidence="3">The sequence shown here is derived from an EMBL/GenBank/DDBJ whole genome shotgun (WGS) entry which is preliminary data.</text>
</comment>
<dbReference type="SUPFAM" id="SSF47090">
    <property type="entry name" value="PGBD-like"/>
    <property type="match status" value="1"/>
</dbReference>
<gene>
    <name evidence="3" type="ORF">P5W92_33485</name>
</gene>
<dbReference type="CDD" id="cd00093">
    <property type="entry name" value="HTH_XRE"/>
    <property type="match status" value="1"/>
</dbReference>
<dbReference type="InterPro" id="IPR002477">
    <property type="entry name" value="Peptidoglycan-bd-like"/>
</dbReference>
<evidence type="ECO:0000313" key="4">
    <source>
        <dbReference type="Proteomes" id="UP001237194"/>
    </source>
</evidence>
<organism evidence="3 4">
    <name type="scientific">Streptomyces pakalii</name>
    <dbReference type="NCBI Taxonomy" id="3036494"/>
    <lineage>
        <taxon>Bacteria</taxon>
        <taxon>Bacillati</taxon>
        <taxon>Actinomycetota</taxon>
        <taxon>Actinomycetes</taxon>
        <taxon>Kitasatosporales</taxon>
        <taxon>Streptomycetaceae</taxon>
        <taxon>Streptomyces</taxon>
    </lineage>
</organism>
<dbReference type="Proteomes" id="UP001237194">
    <property type="component" value="Unassembled WGS sequence"/>
</dbReference>
<proteinExistence type="predicted"/>
<keyword evidence="4" id="KW-1185">Reference proteome</keyword>
<dbReference type="SUPFAM" id="SSF47413">
    <property type="entry name" value="lambda repressor-like DNA-binding domains"/>
    <property type="match status" value="1"/>
</dbReference>
<evidence type="ECO:0000259" key="2">
    <source>
        <dbReference type="PROSITE" id="PS50943"/>
    </source>
</evidence>
<evidence type="ECO:0000256" key="1">
    <source>
        <dbReference type="SAM" id="MobiDB-lite"/>
    </source>
</evidence>
<dbReference type="InterPro" id="IPR036365">
    <property type="entry name" value="PGBD-like_sf"/>
</dbReference>
<dbReference type="PROSITE" id="PS50943">
    <property type="entry name" value="HTH_CROC1"/>
    <property type="match status" value="1"/>
</dbReference>
<dbReference type="InterPro" id="IPR010982">
    <property type="entry name" value="Lambda_DNA-bd_dom_sf"/>
</dbReference>
<dbReference type="Gene3D" id="1.10.101.10">
    <property type="entry name" value="PGBD-like superfamily/PGBD"/>
    <property type="match status" value="1"/>
</dbReference>
<dbReference type="EMBL" id="JARWAF010000021">
    <property type="protein sequence ID" value="MDJ1645285.1"/>
    <property type="molecule type" value="Genomic_DNA"/>
</dbReference>